<dbReference type="GO" id="GO:0016829">
    <property type="term" value="F:lyase activity"/>
    <property type="evidence" value="ECO:0007669"/>
    <property type="project" value="UniProtKB-KW"/>
</dbReference>
<dbReference type="SUPFAM" id="SSF49863">
    <property type="entry name" value="Hyaluronate lyase-like, C-terminal domain"/>
    <property type="match status" value="1"/>
</dbReference>
<evidence type="ECO:0000259" key="1">
    <source>
        <dbReference type="Pfam" id="PF02884"/>
    </source>
</evidence>
<keyword evidence="3" id="KW-1185">Reference proteome</keyword>
<protein>
    <submittedName>
        <fullName evidence="2">Polysaccharide lyase beta-sandwich domain-containing protein</fullName>
    </submittedName>
</protein>
<sequence>MATYAADPPVTVLRNDGAVQAVAEPDHRRTAAVFHAAGTLALGAGRTLAVDRPCLMLLDESGPRPLVHVASPDEQDVTVRVSIAGEAGESTADIALGSGVDASRTVTLQLVQVR</sequence>
<reference evidence="3" key="1">
    <citation type="journal article" date="2019" name="Int. J. Syst. Evol. Microbiol.">
        <title>The Global Catalogue of Microorganisms (GCM) 10K type strain sequencing project: providing services to taxonomists for standard genome sequencing and annotation.</title>
        <authorList>
            <consortium name="The Broad Institute Genomics Platform"/>
            <consortium name="The Broad Institute Genome Sequencing Center for Infectious Disease"/>
            <person name="Wu L."/>
            <person name="Ma J."/>
        </authorList>
    </citation>
    <scope>NUCLEOTIDE SEQUENCE [LARGE SCALE GENOMIC DNA]</scope>
    <source>
        <strain evidence="3">JCM 12165</strain>
    </source>
</reference>
<gene>
    <name evidence="2" type="ORF">ACFSCY_29715</name>
</gene>
<name>A0ABW4FTK9_9PSEU</name>
<evidence type="ECO:0000313" key="3">
    <source>
        <dbReference type="Proteomes" id="UP001597145"/>
    </source>
</evidence>
<dbReference type="RefSeq" id="WP_343985690.1">
    <property type="nucleotide sequence ID" value="NZ_BAAAJG010000026.1"/>
</dbReference>
<dbReference type="Gene3D" id="2.60.220.10">
    <property type="entry name" value="Polysaccharide lyase family 8-like, C-terminal"/>
    <property type="match status" value="1"/>
</dbReference>
<keyword evidence="2" id="KW-0456">Lyase</keyword>
<dbReference type="Proteomes" id="UP001597145">
    <property type="component" value="Unassembled WGS sequence"/>
</dbReference>
<dbReference type="InterPro" id="IPR011071">
    <property type="entry name" value="Lyase_8-like_C"/>
</dbReference>
<dbReference type="Pfam" id="PF02884">
    <property type="entry name" value="Lyase_8_C"/>
    <property type="match status" value="1"/>
</dbReference>
<dbReference type="InterPro" id="IPR004103">
    <property type="entry name" value="Lyase_8_C"/>
</dbReference>
<organism evidence="2 3">
    <name type="scientific">Pseudonocardia aurantiaca</name>
    <dbReference type="NCBI Taxonomy" id="75290"/>
    <lineage>
        <taxon>Bacteria</taxon>
        <taxon>Bacillati</taxon>
        <taxon>Actinomycetota</taxon>
        <taxon>Actinomycetes</taxon>
        <taxon>Pseudonocardiales</taxon>
        <taxon>Pseudonocardiaceae</taxon>
        <taxon>Pseudonocardia</taxon>
    </lineage>
</organism>
<proteinExistence type="predicted"/>
<accession>A0ABW4FTK9</accession>
<evidence type="ECO:0000313" key="2">
    <source>
        <dbReference type="EMBL" id="MFD1533610.1"/>
    </source>
</evidence>
<dbReference type="EMBL" id="JBHUCP010000025">
    <property type="protein sequence ID" value="MFD1533610.1"/>
    <property type="molecule type" value="Genomic_DNA"/>
</dbReference>
<feature type="domain" description="Polysaccharide lyase family 8 C-terminal" evidence="1">
    <location>
        <begin position="11"/>
        <end position="79"/>
    </location>
</feature>
<comment type="caution">
    <text evidence="2">The sequence shown here is derived from an EMBL/GenBank/DDBJ whole genome shotgun (WGS) entry which is preliminary data.</text>
</comment>